<dbReference type="Gene3D" id="3.20.10.10">
    <property type="entry name" value="D-amino Acid Aminotransferase, subunit A, domain 2"/>
    <property type="match status" value="1"/>
</dbReference>
<evidence type="ECO:0000313" key="3">
    <source>
        <dbReference type="Proteomes" id="UP000799776"/>
    </source>
</evidence>
<gene>
    <name evidence="2" type="ORF">K490DRAFT_41709</name>
</gene>
<dbReference type="InterPro" id="IPR043131">
    <property type="entry name" value="BCAT-like_N"/>
</dbReference>
<evidence type="ECO:0008006" key="4">
    <source>
        <dbReference type="Google" id="ProtNLM"/>
    </source>
</evidence>
<organism evidence="2 3">
    <name type="scientific">Saccharata proteae CBS 121410</name>
    <dbReference type="NCBI Taxonomy" id="1314787"/>
    <lineage>
        <taxon>Eukaryota</taxon>
        <taxon>Fungi</taxon>
        <taxon>Dikarya</taxon>
        <taxon>Ascomycota</taxon>
        <taxon>Pezizomycotina</taxon>
        <taxon>Dothideomycetes</taxon>
        <taxon>Dothideomycetes incertae sedis</taxon>
        <taxon>Botryosphaeriales</taxon>
        <taxon>Saccharataceae</taxon>
        <taxon>Saccharata</taxon>
    </lineage>
</organism>
<comment type="caution">
    <text evidence="2">The sequence shown here is derived from an EMBL/GenBank/DDBJ whole genome shotgun (WGS) entry which is preliminary data.</text>
</comment>
<name>A0A9P4HWM6_9PEZI</name>
<dbReference type="InterPro" id="IPR043132">
    <property type="entry name" value="BCAT-like_C"/>
</dbReference>
<dbReference type="AlphaFoldDB" id="A0A9P4HWM6"/>
<dbReference type="EMBL" id="ML978719">
    <property type="protein sequence ID" value="KAF2087777.1"/>
    <property type="molecule type" value="Genomic_DNA"/>
</dbReference>
<dbReference type="Gene3D" id="3.30.470.10">
    <property type="match status" value="1"/>
</dbReference>
<reference evidence="2" key="1">
    <citation type="journal article" date="2020" name="Stud. Mycol.">
        <title>101 Dothideomycetes genomes: a test case for predicting lifestyles and emergence of pathogens.</title>
        <authorList>
            <person name="Haridas S."/>
            <person name="Albert R."/>
            <person name="Binder M."/>
            <person name="Bloem J."/>
            <person name="Labutti K."/>
            <person name="Salamov A."/>
            <person name="Andreopoulos B."/>
            <person name="Baker S."/>
            <person name="Barry K."/>
            <person name="Bills G."/>
            <person name="Bluhm B."/>
            <person name="Cannon C."/>
            <person name="Castanera R."/>
            <person name="Culley D."/>
            <person name="Daum C."/>
            <person name="Ezra D."/>
            <person name="Gonzalez J."/>
            <person name="Henrissat B."/>
            <person name="Kuo A."/>
            <person name="Liang C."/>
            <person name="Lipzen A."/>
            <person name="Lutzoni F."/>
            <person name="Magnuson J."/>
            <person name="Mondo S."/>
            <person name="Nolan M."/>
            <person name="Ohm R."/>
            <person name="Pangilinan J."/>
            <person name="Park H.-J."/>
            <person name="Ramirez L."/>
            <person name="Alfaro M."/>
            <person name="Sun H."/>
            <person name="Tritt A."/>
            <person name="Yoshinaga Y."/>
            <person name="Zwiers L.-H."/>
            <person name="Turgeon B."/>
            <person name="Goodwin S."/>
            <person name="Spatafora J."/>
            <person name="Crous P."/>
            <person name="Grigoriev I."/>
        </authorList>
    </citation>
    <scope>NUCLEOTIDE SEQUENCE</scope>
    <source>
        <strain evidence="2">CBS 121410</strain>
    </source>
</reference>
<keyword evidence="3" id="KW-1185">Reference proteome</keyword>
<feature type="region of interest" description="Disordered" evidence="1">
    <location>
        <begin position="133"/>
        <end position="203"/>
    </location>
</feature>
<proteinExistence type="predicted"/>
<evidence type="ECO:0000256" key="1">
    <source>
        <dbReference type="SAM" id="MobiDB-lite"/>
    </source>
</evidence>
<accession>A0A9P4HWM6</accession>
<protein>
    <recommendedName>
        <fullName evidence="4">Aminodeoxychorismate lyase</fullName>
    </recommendedName>
</protein>
<evidence type="ECO:0000313" key="2">
    <source>
        <dbReference type="EMBL" id="KAF2087777.1"/>
    </source>
</evidence>
<dbReference type="OrthoDB" id="5288718at2759"/>
<dbReference type="Proteomes" id="UP000799776">
    <property type="component" value="Unassembled WGS sequence"/>
</dbReference>
<sequence>MSHPDSSFSLFTSLRYDPLLLTSTENSSPVFSFTSPSPFYMLRYHRDRMLEAAQHFEWTSVVQKLSEGSSLEQLLLQEISAWRETNKSEDKPLKVRILFNRNADMHVECTPTPSQPLSTLYPTNLDIPPAETNPFTPSPLTGGALTLGPTDTLPASSSSIPPDDWLLTLDTSPTPSGPHTLLKTTQRSHYDAARSRSLPAPDVPKQNRIHEVLLWSECGEITEGSFTSVYLYRGGRWVTPPVGLPDNVNMGDDAPSDEGELRETFAGRWGHSLRSEKVTVGRGGQRGTTRRWALKAGLCMEEPVHRETVHVGERLWVSNGVRGFRVGTVVERAS</sequence>
<dbReference type="SUPFAM" id="SSF56752">
    <property type="entry name" value="D-aminoacid aminotransferase-like PLP-dependent enzymes"/>
    <property type="match status" value="1"/>
</dbReference>
<dbReference type="InterPro" id="IPR036038">
    <property type="entry name" value="Aminotransferase-like"/>
</dbReference>
<dbReference type="GO" id="GO:0003824">
    <property type="term" value="F:catalytic activity"/>
    <property type="evidence" value="ECO:0007669"/>
    <property type="project" value="InterPro"/>
</dbReference>